<evidence type="ECO:0000313" key="2">
    <source>
        <dbReference type="WBParaSite" id="PS1159_v2.g11385.t1"/>
    </source>
</evidence>
<name>A0AC35EYR7_9BILA</name>
<evidence type="ECO:0000313" key="1">
    <source>
        <dbReference type="Proteomes" id="UP000887580"/>
    </source>
</evidence>
<proteinExistence type="predicted"/>
<protein>
    <submittedName>
        <fullName evidence="2">Serine/threonine-protein phosphatase</fullName>
    </submittedName>
</protein>
<dbReference type="Proteomes" id="UP000887580">
    <property type="component" value="Unplaced"/>
</dbReference>
<reference evidence="2" key="1">
    <citation type="submission" date="2022-11" db="UniProtKB">
        <authorList>
            <consortium name="WormBaseParasite"/>
        </authorList>
    </citation>
    <scope>IDENTIFICATION</scope>
</reference>
<dbReference type="WBParaSite" id="PS1159_v2.g11385.t1">
    <property type="protein sequence ID" value="PS1159_v2.g11385.t1"/>
    <property type="gene ID" value="PS1159_v2.g11385"/>
</dbReference>
<sequence>MKTVAKSIIAAPPSTISCGKTAAPLPPTKSPSNASICQTAQGSICEGPPGGGTTTTTTKIDINSFIDRLMNIGKPNTGISTSISEQDIMDLLLASKDLFLEQPMMLELNTPLCVVGDIHGQFNDLMRIFSKVGFPSTTNYLFLGDYIDRGRMNLETILLLLAFKIKYPNNFFLLRGNHETQLVNRIYGFYEELNRRYRSSRLYYTFQDVFNCMPLTALVGERILCMHGGLSPDLFKGDSLKLLKDLSRPLPDPPNPSLPLDLLWADPDAATDEFKFSIRGVSCTFGIKVVNSVCQKYNLDLICRAHQVVQDGYEFFASRKLVTIFSAPHYCGQFDNAAAVMMVAKDLQCSFRVLRPKFPNAKIKCTDAQITTYQKLA</sequence>
<accession>A0AC35EYR7</accession>
<organism evidence="1 2">
    <name type="scientific">Panagrolaimus sp. PS1159</name>
    <dbReference type="NCBI Taxonomy" id="55785"/>
    <lineage>
        <taxon>Eukaryota</taxon>
        <taxon>Metazoa</taxon>
        <taxon>Ecdysozoa</taxon>
        <taxon>Nematoda</taxon>
        <taxon>Chromadorea</taxon>
        <taxon>Rhabditida</taxon>
        <taxon>Tylenchina</taxon>
        <taxon>Panagrolaimomorpha</taxon>
        <taxon>Panagrolaimoidea</taxon>
        <taxon>Panagrolaimidae</taxon>
        <taxon>Panagrolaimus</taxon>
    </lineage>
</organism>